<name>W1TY53_9FIRM</name>
<dbReference type="SUPFAM" id="SSF55729">
    <property type="entry name" value="Acyl-CoA N-acyltransferases (Nat)"/>
    <property type="match status" value="1"/>
</dbReference>
<dbReference type="EMBL" id="AZMC01000308">
    <property type="protein sequence ID" value="ETI86356.1"/>
    <property type="molecule type" value="Genomic_DNA"/>
</dbReference>
<evidence type="ECO:0000313" key="4">
    <source>
        <dbReference type="EMBL" id="ETI86356.1"/>
    </source>
</evidence>
<organism evidence="4 5">
    <name type="scientific">Negativicoccus succinicivorans DORA_17_25</name>
    <dbReference type="NCBI Taxonomy" id="1403945"/>
    <lineage>
        <taxon>Bacteria</taxon>
        <taxon>Bacillati</taxon>
        <taxon>Bacillota</taxon>
        <taxon>Negativicutes</taxon>
        <taxon>Veillonellales</taxon>
        <taxon>Veillonellaceae</taxon>
        <taxon>Negativicoccus</taxon>
    </lineage>
</organism>
<evidence type="ECO:0000256" key="3">
    <source>
        <dbReference type="ARBA" id="ARBA00023315"/>
    </source>
</evidence>
<dbReference type="PANTHER" id="PTHR36449:SF1">
    <property type="entry name" value="ACETYLTRANSFERASE"/>
    <property type="match status" value="1"/>
</dbReference>
<protein>
    <recommendedName>
        <fullName evidence="6">N-acetyltransferase domain-containing protein</fullName>
    </recommendedName>
</protein>
<keyword evidence="3" id="KW-0012">Acyltransferase</keyword>
<keyword evidence="2" id="KW-0808">Transferase</keyword>
<dbReference type="PANTHER" id="PTHR36449">
    <property type="entry name" value="ACETYLTRANSFERASE-RELATED"/>
    <property type="match status" value="1"/>
</dbReference>
<evidence type="ECO:0000256" key="2">
    <source>
        <dbReference type="ARBA" id="ARBA00022679"/>
    </source>
</evidence>
<reference evidence="4 5" key="1">
    <citation type="submission" date="2013-12" db="EMBL/GenBank/DDBJ databases">
        <title>A Varibaculum cambriense genome reconstructed from a premature infant gut community with otherwise low bacterial novelty that shifts toward anaerobic metabolism during the third week of life.</title>
        <authorList>
            <person name="Brown C.T."/>
            <person name="Sharon I."/>
            <person name="Thomas B.C."/>
            <person name="Castelle C.J."/>
            <person name="Morowitz M.J."/>
            <person name="Banfield J.F."/>
        </authorList>
    </citation>
    <scope>NUCLEOTIDE SEQUENCE [LARGE SCALE GENOMIC DNA]</scope>
    <source>
        <strain evidence="5">DORA_17_25</strain>
    </source>
</reference>
<evidence type="ECO:0000256" key="1">
    <source>
        <dbReference type="ARBA" id="ARBA00022649"/>
    </source>
</evidence>
<sequence>MIGFKVVNLDLLLQVKSEEQIRTILNDFESPLNPDIESFLKYKAVEFSKSAIAKTYLVMASYQGANKIAGYFSVSGSKSFVVKTKGNEISKSMKRRFNKFGTYDAVLKQYHIAAPLIGQLGKNYKYEELITGDELLTMAVDMLRHVQSLVGGKFIYLECENNEKLIEFYIRNGFKVFGERSLDSDEQDFAGHMLIQLLKYL</sequence>
<dbReference type="GO" id="GO:0016746">
    <property type="term" value="F:acyltransferase activity"/>
    <property type="evidence" value="ECO:0007669"/>
    <property type="project" value="UniProtKB-KW"/>
</dbReference>
<dbReference type="Gene3D" id="3.40.630.30">
    <property type="match status" value="1"/>
</dbReference>
<dbReference type="RefSeq" id="WP_024048666.1">
    <property type="nucleotide sequence ID" value="NZ_AZMC01000308.1"/>
</dbReference>
<gene>
    <name evidence="4" type="ORF">Q612_NSC00308G0003</name>
</gene>
<dbReference type="InterPro" id="IPR016181">
    <property type="entry name" value="Acyl_CoA_acyltransferase"/>
</dbReference>
<comment type="caution">
    <text evidence="4">The sequence shown here is derived from an EMBL/GenBank/DDBJ whole genome shotgun (WGS) entry which is preliminary data.</text>
</comment>
<evidence type="ECO:0008006" key="6">
    <source>
        <dbReference type="Google" id="ProtNLM"/>
    </source>
</evidence>
<dbReference type="Proteomes" id="UP000018840">
    <property type="component" value="Unassembled WGS sequence"/>
</dbReference>
<keyword evidence="1" id="KW-1277">Toxin-antitoxin system</keyword>
<proteinExistence type="predicted"/>
<accession>W1TY53</accession>
<dbReference type="AlphaFoldDB" id="W1TY53"/>
<evidence type="ECO:0000313" key="5">
    <source>
        <dbReference type="Proteomes" id="UP000018840"/>
    </source>
</evidence>